<dbReference type="GO" id="GO:0003887">
    <property type="term" value="F:DNA-directed DNA polymerase activity"/>
    <property type="evidence" value="ECO:0007669"/>
    <property type="project" value="UniProtKB-EC"/>
</dbReference>
<keyword evidence="2" id="KW-0548">Nucleotidyltransferase</keyword>
<dbReference type="STRING" id="1265818.MAQA_12751"/>
<dbReference type="PATRIC" id="fig|1265818.5.peg.2567"/>
<evidence type="ECO:0000313" key="3">
    <source>
        <dbReference type="Proteomes" id="UP000019246"/>
    </source>
</evidence>
<dbReference type="Proteomes" id="UP000019246">
    <property type="component" value="Unassembled WGS sequence"/>
</dbReference>
<feature type="domain" description="DNA polymerase III delta subunit C-terminal" evidence="1">
    <location>
        <begin position="14"/>
        <end position="61"/>
    </location>
</feature>
<dbReference type="AlphaFoldDB" id="W7B3Q6"/>
<keyword evidence="2" id="KW-0808">Transferase</keyword>
<dbReference type="InterPro" id="IPR015199">
    <property type="entry name" value="DNA_pol_III_delta_C"/>
</dbReference>
<sequence>MMLGESYEPISAGQAELLRRDALRFSLQAITQDMETVLEAKRKLDSNMNQQLLMEELVLKLKGGHLFA</sequence>
<dbReference type="EMBL" id="AOCG01000013">
    <property type="protein sequence ID" value="EUJ17361.1"/>
    <property type="molecule type" value="Genomic_DNA"/>
</dbReference>
<protein>
    <submittedName>
        <fullName evidence="2">DNA polymerase III subunit delta</fullName>
        <ecNumber evidence="2">2.7.7.7</ecNumber>
    </submittedName>
</protein>
<evidence type="ECO:0000313" key="2">
    <source>
        <dbReference type="EMBL" id="EUJ17361.1"/>
    </source>
</evidence>
<evidence type="ECO:0000259" key="1">
    <source>
        <dbReference type="Pfam" id="PF09115"/>
    </source>
</evidence>
<organism evidence="2 3">
    <name type="scientific">Listeria aquatica FSL S10-1188</name>
    <dbReference type="NCBI Taxonomy" id="1265818"/>
    <lineage>
        <taxon>Bacteria</taxon>
        <taxon>Bacillati</taxon>
        <taxon>Bacillota</taxon>
        <taxon>Bacilli</taxon>
        <taxon>Bacillales</taxon>
        <taxon>Listeriaceae</taxon>
        <taxon>Listeria</taxon>
    </lineage>
</organism>
<dbReference type="GO" id="GO:0003677">
    <property type="term" value="F:DNA binding"/>
    <property type="evidence" value="ECO:0007669"/>
    <property type="project" value="InterPro"/>
</dbReference>
<dbReference type="GO" id="GO:0006260">
    <property type="term" value="P:DNA replication"/>
    <property type="evidence" value="ECO:0007669"/>
    <property type="project" value="InterPro"/>
</dbReference>
<accession>W7B3Q6</accession>
<reference evidence="2 3" key="1">
    <citation type="journal article" date="2014" name="Int. J. Syst. Evol. Microbiol.">
        <title>Listeria floridensis sp. nov., Listeria aquatica sp. nov., Listeria cornellensis sp. nov., Listeria riparia sp. nov. and Listeria grandensis sp. nov., from agricultural and natural environments.</title>
        <authorList>
            <person name="den Bakker H.C."/>
            <person name="Warchocki S."/>
            <person name="Wright E.M."/>
            <person name="Allred A.F."/>
            <person name="Ahlstrom C."/>
            <person name="Manuel C.S."/>
            <person name="Stasiewicz M.J."/>
            <person name="Burrell A."/>
            <person name="Roof S."/>
            <person name="Strawn L."/>
            <person name="Fortes E.D."/>
            <person name="Nightingale K.K."/>
            <person name="Kephart D."/>
            <person name="Wiedmann M."/>
        </authorList>
    </citation>
    <scope>NUCLEOTIDE SEQUENCE [LARGE SCALE GENOMIC DNA]</scope>
    <source>
        <strain evidence="2 3">FSL S10-1188</strain>
    </source>
</reference>
<gene>
    <name evidence="2" type="ORF">MAQA_12751</name>
</gene>
<dbReference type="GO" id="GO:0009360">
    <property type="term" value="C:DNA polymerase III complex"/>
    <property type="evidence" value="ECO:0007669"/>
    <property type="project" value="InterPro"/>
</dbReference>
<comment type="caution">
    <text evidence="2">The sequence shown here is derived from an EMBL/GenBank/DDBJ whole genome shotgun (WGS) entry which is preliminary data.</text>
</comment>
<keyword evidence="3" id="KW-1185">Reference proteome</keyword>
<dbReference type="EC" id="2.7.7.7" evidence="2"/>
<proteinExistence type="predicted"/>
<dbReference type="Pfam" id="PF09115">
    <property type="entry name" value="DNApol3-delta_C"/>
    <property type="match status" value="1"/>
</dbReference>
<name>W7B3Q6_9LIST</name>